<dbReference type="PANTHER" id="PTHR33841:SF6">
    <property type="entry name" value="TYPE II METHYLTRANSFERASE M.HINDII"/>
    <property type="match status" value="1"/>
</dbReference>
<dbReference type="PRINTS" id="PR00507">
    <property type="entry name" value="N12N6MTFRASE"/>
</dbReference>
<evidence type="ECO:0000256" key="3">
    <source>
        <dbReference type="ARBA" id="ARBA00022679"/>
    </source>
</evidence>
<evidence type="ECO:0000256" key="5">
    <source>
        <dbReference type="ARBA" id="ARBA00022747"/>
    </source>
</evidence>
<keyword evidence="4" id="KW-0949">S-adenosyl-L-methionine</keyword>
<evidence type="ECO:0000256" key="6">
    <source>
        <dbReference type="ARBA" id="ARBA00023125"/>
    </source>
</evidence>
<organism evidence="10 11">
    <name type="scientific">Candidatus Cetobacterium colombiensis</name>
    <dbReference type="NCBI Taxonomy" id="3073100"/>
    <lineage>
        <taxon>Bacteria</taxon>
        <taxon>Fusobacteriati</taxon>
        <taxon>Fusobacteriota</taxon>
        <taxon>Fusobacteriia</taxon>
        <taxon>Fusobacteriales</taxon>
        <taxon>Fusobacteriaceae</taxon>
        <taxon>Cetobacterium</taxon>
    </lineage>
</organism>
<feature type="domain" description="TaqI-like C-terminal specificity" evidence="9">
    <location>
        <begin position="316"/>
        <end position="464"/>
    </location>
</feature>
<dbReference type="InterPro" id="IPR029063">
    <property type="entry name" value="SAM-dependent_MTases_sf"/>
</dbReference>
<dbReference type="PROSITE" id="PS00092">
    <property type="entry name" value="N6_MTASE"/>
    <property type="match status" value="1"/>
</dbReference>
<evidence type="ECO:0000313" key="11">
    <source>
        <dbReference type="Proteomes" id="UP001279681"/>
    </source>
</evidence>
<gene>
    <name evidence="10" type="ORF">RFV38_02200</name>
</gene>
<sequence length="513" mass="61043">MEYNYKIYTPEEYAISMVQIALKKYLENNPKENILNIKIIDISCGSGNLLLAMLEELLKATKDILGEYVYSEKWITGFDVDSKALELLEKRAEALFFKYKILGKLNLKNCDSLYENIDEKFDIVIGNPPYLGEKNHKEVFHTIKETNFGKKYYKPKMDYFYFFIEKGIDILKSNGVLVYLTTNYWLKADSAEGLREKMKLEGEFFRIENYSHSIFKDAIGQHNIIFYWQKNKSNSLIAINDDGFEYIMEQESFFTEEHNKIALIPPFCKNNIKKIREKSNTILGTLVNVNQGIVSGADKVYVFKEFKEEFKNYLKPFYKNRDIGKYEVTKNPPFWIMYLNSKTKLDSIVTEYLLDYKTKLSLRREVVNNRINWWELQWARDEEIFIKPKIVVRQRCKTNNFAYTEKEFYGSADIYYLTAKKENINLFYILGYLNSKVFYYWFNYIGKKKGKNLEFYSTPLKECPLYYPDNIEEINYIADLVKCQIGNYKEDIQIEIDNYFNKIMDIKNISEEF</sequence>
<dbReference type="EC" id="2.1.1.72" evidence="1"/>
<dbReference type="Proteomes" id="UP001279681">
    <property type="component" value="Unassembled WGS sequence"/>
</dbReference>
<dbReference type="Gene3D" id="3.40.50.150">
    <property type="entry name" value="Vaccinia Virus protein VP39"/>
    <property type="match status" value="1"/>
</dbReference>
<keyword evidence="5" id="KW-0680">Restriction system</keyword>
<keyword evidence="2" id="KW-0489">Methyltransferase</keyword>
<dbReference type="EMBL" id="JAVIKH010000002">
    <property type="protein sequence ID" value="MDX8335314.1"/>
    <property type="molecule type" value="Genomic_DNA"/>
</dbReference>
<name>A0ABU4W7U4_9FUSO</name>
<proteinExistence type="predicted"/>
<dbReference type="Pfam" id="PF12950">
    <property type="entry name" value="TaqI_C"/>
    <property type="match status" value="1"/>
</dbReference>
<feature type="domain" description="Type II methyltransferase M.TaqI-like" evidence="8">
    <location>
        <begin position="96"/>
        <end position="210"/>
    </location>
</feature>
<dbReference type="CDD" id="cd02440">
    <property type="entry name" value="AdoMet_MTases"/>
    <property type="match status" value="1"/>
</dbReference>
<evidence type="ECO:0000256" key="4">
    <source>
        <dbReference type="ARBA" id="ARBA00022691"/>
    </source>
</evidence>
<evidence type="ECO:0000256" key="7">
    <source>
        <dbReference type="ARBA" id="ARBA00047942"/>
    </source>
</evidence>
<dbReference type="RefSeq" id="WP_320312723.1">
    <property type="nucleotide sequence ID" value="NZ_JAVIKH010000002.1"/>
</dbReference>
<evidence type="ECO:0000259" key="8">
    <source>
        <dbReference type="Pfam" id="PF07669"/>
    </source>
</evidence>
<dbReference type="InterPro" id="IPR011639">
    <property type="entry name" value="MethylTrfase_TaqI-like_dom"/>
</dbReference>
<dbReference type="SUPFAM" id="SSF116734">
    <property type="entry name" value="DNA methylase specificity domain"/>
    <property type="match status" value="1"/>
</dbReference>
<keyword evidence="11" id="KW-1185">Reference proteome</keyword>
<dbReference type="InterPro" id="IPR002052">
    <property type="entry name" value="DNA_methylase_N6_adenine_CS"/>
</dbReference>
<keyword evidence="3" id="KW-0808">Transferase</keyword>
<comment type="catalytic activity">
    <reaction evidence="7">
        <text>a 2'-deoxyadenosine in DNA + S-adenosyl-L-methionine = an N(6)-methyl-2'-deoxyadenosine in DNA + S-adenosyl-L-homocysteine + H(+)</text>
        <dbReference type="Rhea" id="RHEA:15197"/>
        <dbReference type="Rhea" id="RHEA-COMP:12418"/>
        <dbReference type="Rhea" id="RHEA-COMP:12419"/>
        <dbReference type="ChEBI" id="CHEBI:15378"/>
        <dbReference type="ChEBI" id="CHEBI:57856"/>
        <dbReference type="ChEBI" id="CHEBI:59789"/>
        <dbReference type="ChEBI" id="CHEBI:90615"/>
        <dbReference type="ChEBI" id="CHEBI:90616"/>
        <dbReference type="EC" id="2.1.1.72"/>
    </reaction>
</comment>
<accession>A0ABU4W7U4</accession>
<dbReference type="InterPro" id="IPR050953">
    <property type="entry name" value="N4_N6_ade-DNA_methylase"/>
</dbReference>
<dbReference type="PANTHER" id="PTHR33841">
    <property type="entry name" value="DNA METHYLTRANSFERASE YEEA-RELATED"/>
    <property type="match status" value="1"/>
</dbReference>
<evidence type="ECO:0000256" key="1">
    <source>
        <dbReference type="ARBA" id="ARBA00011900"/>
    </source>
</evidence>
<reference evidence="11" key="1">
    <citation type="submission" date="2023-07" db="EMBL/GenBank/DDBJ databases">
        <authorList>
            <person name="Colorado M.A."/>
            <person name="Villamil L.M."/>
            <person name="Melo J.F."/>
            <person name="Rodriguez J.A."/>
            <person name="Ruiz R.Y."/>
        </authorList>
    </citation>
    <scope>NUCLEOTIDE SEQUENCE [LARGE SCALE GENOMIC DNA]</scope>
    <source>
        <strain evidence="11">C33</strain>
    </source>
</reference>
<evidence type="ECO:0000259" key="9">
    <source>
        <dbReference type="Pfam" id="PF12950"/>
    </source>
</evidence>
<dbReference type="InterPro" id="IPR025931">
    <property type="entry name" value="TaqI_C"/>
</dbReference>
<comment type="caution">
    <text evidence="10">The sequence shown here is derived from an EMBL/GenBank/DDBJ whole genome shotgun (WGS) entry which is preliminary data.</text>
</comment>
<evidence type="ECO:0000256" key="2">
    <source>
        <dbReference type="ARBA" id="ARBA00022603"/>
    </source>
</evidence>
<protein>
    <recommendedName>
        <fullName evidence="1">site-specific DNA-methyltransferase (adenine-specific)</fullName>
        <ecNumber evidence="1">2.1.1.72</ecNumber>
    </recommendedName>
</protein>
<keyword evidence="6" id="KW-0238">DNA-binding</keyword>
<evidence type="ECO:0000313" key="10">
    <source>
        <dbReference type="EMBL" id="MDX8335314.1"/>
    </source>
</evidence>
<dbReference type="SUPFAM" id="SSF53335">
    <property type="entry name" value="S-adenosyl-L-methionine-dependent methyltransferases"/>
    <property type="match status" value="1"/>
</dbReference>
<dbReference type="Pfam" id="PF07669">
    <property type="entry name" value="Eco57I"/>
    <property type="match status" value="1"/>
</dbReference>